<feature type="region of interest" description="Disordered" evidence="2">
    <location>
        <begin position="431"/>
        <end position="460"/>
    </location>
</feature>
<dbReference type="Proteomes" id="UP000320390">
    <property type="component" value="Chromosome"/>
</dbReference>
<feature type="coiled-coil region" evidence="1">
    <location>
        <begin position="195"/>
        <end position="245"/>
    </location>
</feature>
<evidence type="ECO:0000313" key="5">
    <source>
        <dbReference type="Proteomes" id="UP000320390"/>
    </source>
</evidence>
<keyword evidence="5" id="KW-1185">Reference proteome</keyword>
<evidence type="ECO:0000256" key="3">
    <source>
        <dbReference type="SAM" id="Phobius"/>
    </source>
</evidence>
<evidence type="ECO:0000313" key="4">
    <source>
        <dbReference type="EMBL" id="QDV05198.1"/>
    </source>
</evidence>
<evidence type="ECO:0000256" key="2">
    <source>
        <dbReference type="SAM" id="MobiDB-lite"/>
    </source>
</evidence>
<accession>A0A518EM76</accession>
<sequence length="460" mass="50380">MNHPPLSERNGPARKGLLQLVGGDVLLRHWRPFAFVALATPIAAGIAHFVLPQTFVSESRVLIKLGREFMGPAEQSGRSSAMYRLNEAINSEVEILSSRELAAEVVDYVGMSILFPDLAEETDDSPEVLRQKAAAALLKSLSTTGVAESSVIRVALAHEDRMVAQEALGTLMERFQARHLDVFSGKQLPVADEVVTAVRKALVEAEEARANYREANGIFDADEERSILLRRRDELLTKIEELRASRGQLASGVAPDGEGEGSVLTEDEDLITLRAEEQRLLENYYPSSHAVQAVRAQIVSRERLATERLEKQLSALEADEQRWVASLSEVDLGLRQLETHARSLRELDRSVSFEETRLQEAMGAREAALFDAKLDAGEVTSVVVIDRPTLPLEPLGIGLVAKLFVGAIAGLFLGGSLVILLHLLGREDDEDADEQLQRETSAESATPTRPTVFGSVKLPS</sequence>
<dbReference type="InterPro" id="IPR050445">
    <property type="entry name" value="Bact_polysacc_biosynth/exp"/>
</dbReference>
<dbReference type="PANTHER" id="PTHR32309">
    <property type="entry name" value="TYROSINE-PROTEIN KINASE"/>
    <property type="match status" value="1"/>
</dbReference>
<dbReference type="GO" id="GO:0005886">
    <property type="term" value="C:plasma membrane"/>
    <property type="evidence" value="ECO:0007669"/>
    <property type="project" value="TreeGrafter"/>
</dbReference>
<evidence type="ECO:0000256" key="1">
    <source>
        <dbReference type="SAM" id="Coils"/>
    </source>
</evidence>
<feature type="transmembrane region" description="Helical" evidence="3">
    <location>
        <begin position="403"/>
        <end position="424"/>
    </location>
</feature>
<dbReference type="PANTHER" id="PTHR32309:SF13">
    <property type="entry name" value="FERRIC ENTEROBACTIN TRANSPORT PROTEIN FEPE"/>
    <property type="match status" value="1"/>
</dbReference>
<keyword evidence="3" id="KW-0472">Membrane</keyword>
<organism evidence="4 5">
    <name type="scientific">Saltatorellus ferox</name>
    <dbReference type="NCBI Taxonomy" id="2528018"/>
    <lineage>
        <taxon>Bacteria</taxon>
        <taxon>Pseudomonadati</taxon>
        <taxon>Planctomycetota</taxon>
        <taxon>Planctomycetia</taxon>
        <taxon>Planctomycetia incertae sedis</taxon>
        <taxon>Saltatorellus</taxon>
    </lineage>
</organism>
<keyword evidence="3" id="KW-0812">Transmembrane</keyword>
<dbReference type="EMBL" id="CP036434">
    <property type="protein sequence ID" value="QDV05198.1"/>
    <property type="molecule type" value="Genomic_DNA"/>
</dbReference>
<dbReference type="OrthoDB" id="7374718at2"/>
<protein>
    <submittedName>
        <fullName evidence="4">Chain length determinant protein</fullName>
    </submittedName>
</protein>
<reference evidence="4 5" key="1">
    <citation type="submission" date="2019-02" db="EMBL/GenBank/DDBJ databases">
        <title>Deep-cultivation of Planctomycetes and their phenomic and genomic characterization uncovers novel biology.</title>
        <authorList>
            <person name="Wiegand S."/>
            <person name="Jogler M."/>
            <person name="Boedeker C."/>
            <person name="Pinto D."/>
            <person name="Vollmers J."/>
            <person name="Rivas-Marin E."/>
            <person name="Kohn T."/>
            <person name="Peeters S.H."/>
            <person name="Heuer A."/>
            <person name="Rast P."/>
            <person name="Oberbeckmann S."/>
            <person name="Bunk B."/>
            <person name="Jeske O."/>
            <person name="Meyerdierks A."/>
            <person name="Storesund J.E."/>
            <person name="Kallscheuer N."/>
            <person name="Luecker S."/>
            <person name="Lage O.M."/>
            <person name="Pohl T."/>
            <person name="Merkel B.J."/>
            <person name="Hornburger P."/>
            <person name="Mueller R.-W."/>
            <person name="Bruemmer F."/>
            <person name="Labrenz M."/>
            <person name="Spormann A.M."/>
            <person name="Op den Camp H."/>
            <person name="Overmann J."/>
            <person name="Amann R."/>
            <person name="Jetten M.S.M."/>
            <person name="Mascher T."/>
            <person name="Medema M.H."/>
            <person name="Devos D.P."/>
            <person name="Kaster A.-K."/>
            <person name="Ovreas L."/>
            <person name="Rohde M."/>
            <person name="Galperin M.Y."/>
            <person name="Jogler C."/>
        </authorList>
    </citation>
    <scope>NUCLEOTIDE SEQUENCE [LARGE SCALE GENOMIC DNA]</scope>
    <source>
        <strain evidence="4 5">Poly30</strain>
    </source>
</reference>
<keyword evidence="3" id="KW-1133">Transmembrane helix</keyword>
<name>A0A518EM76_9BACT</name>
<gene>
    <name evidence="4" type="ORF">Poly30_06940</name>
</gene>
<dbReference type="GO" id="GO:0004713">
    <property type="term" value="F:protein tyrosine kinase activity"/>
    <property type="evidence" value="ECO:0007669"/>
    <property type="project" value="TreeGrafter"/>
</dbReference>
<proteinExistence type="predicted"/>
<keyword evidence="1" id="KW-0175">Coiled coil</keyword>
<dbReference type="AlphaFoldDB" id="A0A518EM76"/>